<dbReference type="Proteomes" id="UP001472677">
    <property type="component" value="Unassembled WGS sequence"/>
</dbReference>
<evidence type="ECO:0000313" key="2">
    <source>
        <dbReference type="Proteomes" id="UP001472677"/>
    </source>
</evidence>
<reference evidence="1 2" key="1">
    <citation type="journal article" date="2024" name="G3 (Bethesda)">
        <title>Genome assembly of Hibiscus sabdariffa L. provides insights into metabolisms of medicinal natural products.</title>
        <authorList>
            <person name="Kim T."/>
        </authorList>
    </citation>
    <scope>NUCLEOTIDE SEQUENCE [LARGE SCALE GENOMIC DNA]</scope>
    <source>
        <strain evidence="1">TK-2024</strain>
        <tissue evidence="1">Old leaves</tissue>
    </source>
</reference>
<comment type="caution">
    <text evidence="1">The sequence shown here is derived from an EMBL/GenBank/DDBJ whole genome shotgun (WGS) entry which is preliminary data.</text>
</comment>
<protein>
    <submittedName>
        <fullName evidence="1">Uncharacterized protein</fullName>
    </submittedName>
</protein>
<accession>A0ABR2EXZ3</accession>
<dbReference type="EMBL" id="JBBPBM010000009">
    <property type="protein sequence ID" value="KAK8567444.1"/>
    <property type="molecule type" value="Genomic_DNA"/>
</dbReference>
<name>A0ABR2EXZ3_9ROSI</name>
<sequence>MVELDIGSASLGTGDVVAGGLGLSHFPAIQHPLNVGKEVQGPCAVGSGSATVVKEWNLFDQSLNFFPPEERDGKILVQPPREVLVNGAKQWSNALIANFLEEKYSRKDVVQTNVGTKNEDVLNSSYGTHDVDIGDGGGSVIYEDNVVQANVVQPVNQGIKLVEIEDGINHVGAVGSSAAVSNSVVSIKSIVCIPCVEVEPIDTIVPVEVTIENE</sequence>
<evidence type="ECO:0000313" key="1">
    <source>
        <dbReference type="EMBL" id="KAK8567444.1"/>
    </source>
</evidence>
<keyword evidence="2" id="KW-1185">Reference proteome</keyword>
<proteinExistence type="predicted"/>
<organism evidence="1 2">
    <name type="scientific">Hibiscus sabdariffa</name>
    <name type="common">roselle</name>
    <dbReference type="NCBI Taxonomy" id="183260"/>
    <lineage>
        <taxon>Eukaryota</taxon>
        <taxon>Viridiplantae</taxon>
        <taxon>Streptophyta</taxon>
        <taxon>Embryophyta</taxon>
        <taxon>Tracheophyta</taxon>
        <taxon>Spermatophyta</taxon>
        <taxon>Magnoliopsida</taxon>
        <taxon>eudicotyledons</taxon>
        <taxon>Gunneridae</taxon>
        <taxon>Pentapetalae</taxon>
        <taxon>rosids</taxon>
        <taxon>malvids</taxon>
        <taxon>Malvales</taxon>
        <taxon>Malvaceae</taxon>
        <taxon>Malvoideae</taxon>
        <taxon>Hibiscus</taxon>
    </lineage>
</organism>
<gene>
    <name evidence="1" type="ORF">V6N12_006031</name>
</gene>